<keyword evidence="3" id="KW-0949">S-adenosyl-L-methionine</keyword>
<dbReference type="AlphaFoldDB" id="A0A0L0NAM3"/>
<evidence type="ECO:0000313" key="6">
    <source>
        <dbReference type="Proteomes" id="UP000036947"/>
    </source>
</evidence>
<dbReference type="STRING" id="1163406.A0A0L0NAM3"/>
<evidence type="ECO:0000256" key="4">
    <source>
        <dbReference type="ARBA" id="ARBA00023453"/>
    </source>
</evidence>
<reference evidence="5 6" key="1">
    <citation type="journal article" date="2015" name="BMC Genomics">
        <title>The genome of the truffle-parasite Tolypocladium ophioglossoides and the evolution of antifungal peptaibiotics.</title>
        <authorList>
            <person name="Quandt C.A."/>
            <person name="Bushley K.E."/>
            <person name="Spatafora J.W."/>
        </authorList>
    </citation>
    <scope>NUCLEOTIDE SEQUENCE [LARGE SCALE GENOMIC DNA]</scope>
    <source>
        <strain evidence="5 6">CBS 100239</strain>
    </source>
</reference>
<dbReference type="GO" id="GO:0008171">
    <property type="term" value="F:O-methyltransferase activity"/>
    <property type="evidence" value="ECO:0007669"/>
    <property type="project" value="InterPro"/>
</dbReference>
<proteinExistence type="inferred from homology"/>
<organism evidence="5 6">
    <name type="scientific">Tolypocladium ophioglossoides (strain CBS 100239)</name>
    <name type="common">Snaketongue truffleclub</name>
    <name type="synonym">Elaphocordyceps ophioglossoides</name>
    <dbReference type="NCBI Taxonomy" id="1163406"/>
    <lineage>
        <taxon>Eukaryota</taxon>
        <taxon>Fungi</taxon>
        <taxon>Dikarya</taxon>
        <taxon>Ascomycota</taxon>
        <taxon>Pezizomycotina</taxon>
        <taxon>Sordariomycetes</taxon>
        <taxon>Hypocreomycetidae</taxon>
        <taxon>Hypocreales</taxon>
        <taxon>Ophiocordycipitaceae</taxon>
        <taxon>Tolypocladium</taxon>
    </lineage>
</organism>
<gene>
    <name evidence="5" type="ORF">TOPH_04542</name>
</gene>
<dbReference type="Pfam" id="PF01596">
    <property type="entry name" value="Methyltransf_3"/>
    <property type="match status" value="1"/>
</dbReference>
<comment type="caution">
    <text evidence="5">The sequence shown here is derived from an EMBL/GenBank/DDBJ whole genome shotgun (WGS) entry which is preliminary data.</text>
</comment>
<protein>
    <submittedName>
        <fullName evidence="5">Uncharacterized protein</fullName>
    </submittedName>
</protein>
<dbReference type="EMBL" id="LFRF01000011">
    <property type="protein sequence ID" value="KND90835.1"/>
    <property type="molecule type" value="Genomic_DNA"/>
</dbReference>
<evidence type="ECO:0000256" key="2">
    <source>
        <dbReference type="ARBA" id="ARBA00022679"/>
    </source>
</evidence>
<keyword evidence="1" id="KW-0489">Methyltransferase</keyword>
<dbReference type="Proteomes" id="UP000036947">
    <property type="component" value="Unassembled WGS sequence"/>
</dbReference>
<evidence type="ECO:0000313" key="5">
    <source>
        <dbReference type="EMBL" id="KND90835.1"/>
    </source>
</evidence>
<dbReference type="Gene3D" id="3.40.50.150">
    <property type="entry name" value="Vaccinia Virus protein VP39"/>
    <property type="match status" value="1"/>
</dbReference>
<evidence type="ECO:0000256" key="3">
    <source>
        <dbReference type="ARBA" id="ARBA00022691"/>
    </source>
</evidence>
<dbReference type="InterPro" id="IPR029063">
    <property type="entry name" value="SAM-dependent_MTases_sf"/>
</dbReference>
<accession>A0A0L0NAM3</accession>
<keyword evidence="6" id="KW-1185">Reference proteome</keyword>
<dbReference type="GO" id="GO:0032259">
    <property type="term" value="P:methylation"/>
    <property type="evidence" value="ECO:0007669"/>
    <property type="project" value="UniProtKB-KW"/>
</dbReference>
<keyword evidence="2" id="KW-0808">Transferase</keyword>
<name>A0A0L0NAM3_TOLOC</name>
<evidence type="ECO:0000256" key="1">
    <source>
        <dbReference type="ARBA" id="ARBA00022603"/>
    </source>
</evidence>
<dbReference type="InterPro" id="IPR002935">
    <property type="entry name" value="SAM_O-MeTrfase"/>
</dbReference>
<sequence length="230" mass="25809">MLYYPNQKVAERVTGHSQQHSTTLPKHMIDYHGWVDEKHARRLHDIRTSKASVTSSWHAPSGRSAFTRLAFTLGTRLSSGLNVTGLESLEECVKWRTRLSNATASPTSRSSKAMHLKRNSKLTLAVLNSPPCVVDDTDMYESLAKLEPKETYDLVFIDAQKSDYPSLGGLVVDNVLRRGFVADDSDNPRASQERKNKSELNAAVMGIERLESFLMPLYDGTRMELARLVD</sequence>
<dbReference type="OrthoDB" id="10251242at2759"/>
<comment type="similarity">
    <text evidence="4">Belongs to the class I-like SAM-binding methyltransferase superfamily. Cation-dependent O-methyltransferase family.</text>
</comment>